<dbReference type="Proteomes" id="UP000030635">
    <property type="component" value="Chromosome"/>
</dbReference>
<dbReference type="OrthoDB" id="1753427at2"/>
<evidence type="ECO:0000256" key="1">
    <source>
        <dbReference type="SAM" id="MobiDB-lite"/>
    </source>
</evidence>
<accession>A0A0A7FUG8</accession>
<keyword evidence="3" id="KW-1185">Reference proteome</keyword>
<feature type="compositionally biased region" description="Basic residues" evidence="1">
    <location>
        <begin position="42"/>
        <end position="56"/>
    </location>
</feature>
<protein>
    <submittedName>
        <fullName evidence="2">Uncharacterized protein</fullName>
    </submittedName>
</protein>
<organism evidence="2 3">
    <name type="scientific">Clostridium baratii str. Sullivan</name>
    <dbReference type="NCBI Taxonomy" id="1415775"/>
    <lineage>
        <taxon>Bacteria</taxon>
        <taxon>Bacillati</taxon>
        <taxon>Bacillota</taxon>
        <taxon>Clostridia</taxon>
        <taxon>Eubacteriales</taxon>
        <taxon>Clostridiaceae</taxon>
        <taxon>Clostridium</taxon>
    </lineage>
</organism>
<dbReference type="AlphaFoldDB" id="A0A0A7FUG8"/>
<evidence type="ECO:0000313" key="2">
    <source>
        <dbReference type="EMBL" id="AIY83247.1"/>
    </source>
</evidence>
<dbReference type="RefSeq" id="WP_109091826.1">
    <property type="nucleotide sequence ID" value="NZ_CP006905.1"/>
</dbReference>
<proteinExistence type="predicted"/>
<feature type="compositionally biased region" description="Basic and acidic residues" evidence="1">
    <location>
        <begin position="1"/>
        <end position="22"/>
    </location>
</feature>
<dbReference type="HOGENOM" id="CLU_211996_0_0_9"/>
<name>A0A0A7FUG8_9CLOT</name>
<dbReference type="EMBL" id="CP006905">
    <property type="protein sequence ID" value="AIY83247.1"/>
    <property type="molecule type" value="Genomic_DNA"/>
</dbReference>
<dbReference type="eggNOG" id="ENOG502ZRMP">
    <property type="taxonomic scope" value="Bacteria"/>
</dbReference>
<sequence>MDNNKNRLKDRPKSNAELRKMYSESGSEIGIAHGEKIGSHANGKKYTKRSKLSHNK</sequence>
<evidence type="ECO:0000313" key="3">
    <source>
        <dbReference type="Proteomes" id="UP000030635"/>
    </source>
</evidence>
<dbReference type="KEGG" id="cbv:U729_2272"/>
<reference evidence="2 3" key="1">
    <citation type="journal article" date="2015" name="Infect. Genet. Evol.">
        <title>Genomic sequences of six botulinum neurotoxin-producing strains representing three clostridial species illustrate the mobility and diversity of botulinum neurotoxin genes.</title>
        <authorList>
            <person name="Smith T.J."/>
            <person name="Hill K.K."/>
            <person name="Xie G."/>
            <person name="Foley B.T."/>
            <person name="Williamson C.H."/>
            <person name="Foster J.T."/>
            <person name="Johnson S.L."/>
            <person name="Chertkov O."/>
            <person name="Teshima H."/>
            <person name="Gibbons H.S."/>
            <person name="Johnsky L.A."/>
            <person name="Karavis M.A."/>
            <person name="Smith L.A."/>
        </authorList>
    </citation>
    <scope>NUCLEOTIDE SEQUENCE [LARGE SCALE GENOMIC DNA]</scope>
    <source>
        <strain evidence="2">Sullivan</strain>
    </source>
</reference>
<dbReference type="GeneID" id="62697987"/>
<feature type="region of interest" description="Disordered" evidence="1">
    <location>
        <begin position="1"/>
        <end position="56"/>
    </location>
</feature>
<gene>
    <name evidence="2" type="ORF">U729_2272</name>
</gene>